<keyword evidence="2" id="KW-1185">Reference proteome</keyword>
<evidence type="ECO:0000313" key="1">
    <source>
        <dbReference type="EMBL" id="MES1919941.1"/>
    </source>
</evidence>
<dbReference type="EMBL" id="JBDODL010000450">
    <property type="protein sequence ID" value="MES1919941.1"/>
    <property type="molecule type" value="Genomic_DNA"/>
</dbReference>
<sequence length="247" mass="29179">MEKINDNIRINGLCVYNYYSDTENRYFLSKILKIGYKKLTIEIKQDSQIIETNWKRVYLIVPFNDDVLYSKDDNNVLERNMPVFSLWKDEKGFYNGEFYFSELFSPSNDKNKIFIRFENEVDRLIDINALVFDIKVPAVLRVVPALKSFPLKIIKRSIKNKRKKIKIGNDRINNKEIEKSETLNNETFNDIYKNEELAKISGKIEFFGLEKNANYNGDELVEHNLTDGYILQTKYVKDLRVAPFLLI</sequence>
<protein>
    <submittedName>
        <fullName evidence="1">Uncharacterized protein</fullName>
    </submittedName>
</protein>
<comment type="caution">
    <text evidence="1">The sequence shown here is derived from an EMBL/GenBank/DDBJ whole genome shotgun (WGS) entry which is preliminary data.</text>
</comment>
<accession>A0ABV2AJS6</accession>
<organism evidence="1 2">
    <name type="scientific">Bonamia ostreae</name>
    <dbReference type="NCBI Taxonomy" id="126728"/>
    <lineage>
        <taxon>Eukaryota</taxon>
        <taxon>Sar</taxon>
        <taxon>Rhizaria</taxon>
        <taxon>Endomyxa</taxon>
        <taxon>Ascetosporea</taxon>
        <taxon>Haplosporida</taxon>
        <taxon>Bonamia</taxon>
    </lineage>
</organism>
<dbReference type="Proteomes" id="UP001439008">
    <property type="component" value="Unassembled WGS sequence"/>
</dbReference>
<reference evidence="1 2" key="1">
    <citation type="journal article" date="2024" name="BMC Biol.">
        <title>Comparative genomics of Ascetosporea gives new insight into the evolutionary basis for animal parasitism in Rhizaria.</title>
        <authorList>
            <person name="Hiltunen Thoren M."/>
            <person name="Onut-Brannstrom I."/>
            <person name="Alfjorden A."/>
            <person name="Peckova H."/>
            <person name="Swords F."/>
            <person name="Hooper C."/>
            <person name="Holzer A.S."/>
            <person name="Bass D."/>
            <person name="Burki F."/>
        </authorList>
    </citation>
    <scope>NUCLEOTIDE SEQUENCE [LARGE SCALE GENOMIC DNA]</scope>
    <source>
        <strain evidence="1">20-A016</strain>
    </source>
</reference>
<name>A0ABV2AJS6_9EUKA</name>
<evidence type="ECO:0000313" key="2">
    <source>
        <dbReference type="Proteomes" id="UP001439008"/>
    </source>
</evidence>
<proteinExistence type="predicted"/>
<gene>
    <name evidence="1" type="ORF">MHBO_001683</name>
</gene>